<protein>
    <submittedName>
        <fullName evidence="4">Transcription factor</fullName>
    </submittedName>
</protein>
<dbReference type="Pfam" id="PF04082">
    <property type="entry name" value="Fungal_trans"/>
    <property type="match status" value="1"/>
</dbReference>
<dbReference type="CDD" id="cd05233">
    <property type="entry name" value="SDR_c"/>
    <property type="match status" value="1"/>
</dbReference>
<dbReference type="GO" id="GO:0001080">
    <property type="term" value="P:nitrogen catabolite activation of transcription from RNA polymerase II promoter"/>
    <property type="evidence" value="ECO:0007669"/>
    <property type="project" value="TreeGrafter"/>
</dbReference>
<feature type="chain" id="PRO_5034849321" evidence="2">
    <location>
        <begin position="17"/>
        <end position="716"/>
    </location>
</feature>
<dbReference type="GO" id="GO:0006351">
    <property type="term" value="P:DNA-templated transcription"/>
    <property type="evidence" value="ECO:0007669"/>
    <property type="project" value="InterPro"/>
</dbReference>
<dbReference type="Pfam" id="PF00106">
    <property type="entry name" value="adh_short"/>
    <property type="match status" value="1"/>
</dbReference>
<dbReference type="InterPro" id="IPR002347">
    <property type="entry name" value="SDR_fam"/>
</dbReference>
<keyword evidence="5" id="KW-1185">Reference proteome</keyword>
<dbReference type="OrthoDB" id="1924787at2759"/>
<dbReference type="InterPro" id="IPR007219">
    <property type="entry name" value="XnlR_reg_dom"/>
</dbReference>
<name>A0A8H4KXJ5_9HYPO</name>
<dbReference type="GO" id="GO:0003677">
    <property type="term" value="F:DNA binding"/>
    <property type="evidence" value="ECO:0007669"/>
    <property type="project" value="InterPro"/>
</dbReference>
<accession>A0A8H4KXJ5</accession>
<organism evidence="4 5">
    <name type="scientific">Fusarium albosuccineum</name>
    <dbReference type="NCBI Taxonomy" id="1237068"/>
    <lineage>
        <taxon>Eukaryota</taxon>
        <taxon>Fungi</taxon>
        <taxon>Dikarya</taxon>
        <taxon>Ascomycota</taxon>
        <taxon>Pezizomycotina</taxon>
        <taxon>Sordariomycetes</taxon>
        <taxon>Hypocreomycetidae</taxon>
        <taxon>Hypocreales</taxon>
        <taxon>Nectriaceae</taxon>
        <taxon>Fusarium</taxon>
        <taxon>Fusarium decemcellulare species complex</taxon>
    </lineage>
</organism>
<keyword evidence="2" id="KW-0732">Signal</keyword>
<keyword evidence="1" id="KW-0539">Nucleus</keyword>
<dbReference type="SUPFAM" id="SSF51735">
    <property type="entry name" value="NAD(P)-binding Rossmann-fold domains"/>
    <property type="match status" value="1"/>
</dbReference>
<sequence>MHIITIIRLLSLLFDCRSPLYLLRSEIFKAASENRSRKRNVAVSVAPEPVTLPVSELSVSPTRLDTHDPGHSDLDEGFGPSTSTVVPLQDHSQPYGIAIGSLDQTLNTGDVLDFSAWSTPTLAFQHVHSLEPPSPLSTVQLCGTSSEMDPWLLRHCKYDEQGIRSLYRLQIRNVGGVPVEGVVPVHFSVIDESLHDMTNPDSLTTLSQELKSIVEPSLGRNLISLFLKFISPSIPVISRSQTTVILTNSNGHINEIPTCLLAAIYASAIPFSSHDPCLYLSSVYEDSAVERLWDIVYELISANIRTPRLATLQAALLYMQRPCKRNSRALSDHPSVWQFWGSVVGLASSLGLHLECRRWAIPSWEKRLRRRLWWSVYLEDTWRSLLLGRPPFIQTNEWDVGELDEVDFGFRSPSHMQSPYGLGENNCQPGCFMVRLIRLTKITSDIQRTFYTLKASQMLCSDFQASVSAAKPLRERLHAWYTDLPDKLRLNQQGSQWNTCPNDACKSGATLLHILYLTLELLLYRAILRPLARSTLTPIVPDEEFSTGFPCVWDDINQQSYNLDGLCGVDLEEFGDATEGAINAAENCAGVIITIVRCLGSNDLDMMCYNSQMATFSGKKILITGAAGGIGRATAVELAKLGACVGLSDINEKDLLNALAECESVSASPKQQHMYYTLDVGDFDNCNRFVVAFVDKILPNIMDMSRNFTPLKQVFG</sequence>
<reference evidence="4 5" key="1">
    <citation type="submission" date="2020-01" db="EMBL/GenBank/DDBJ databases">
        <title>Identification and distribution of gene clusters putatively required for synthesis of sphingolipid metabolism inhibitors in phylogenetically diverse species of the filamentous fungus Fusarium.</title>
        <authorList>
            <person name="Kim H.-S."/>
            <person name="Busman M."/>
            <person name="Brown D.W."/>
            <person name="Divon H."/>
            <person name="Uhlig S."/>
            <person name="Proctor R.H."/>
        </authorList>
    </citation>
    <scope>NUCLEOTIDE SEQUENCE [LARGE SCALE GENOMIC DNA]</scope>
    <source>
        <strain evidence="4 5">NRRL 20459</strain>
    </source>
</reference>
<dbReference type="SMART" id="SM00906">
    <property type="entry name" value="Fungal_trans"/>
    <property type="match status" value="1"/>
</dbReference>
<evidence type="ECO:0000256" key="1">
    <source>
        <dbReference type="ARBA" id="ARBA00023242"/>
    </source>
</evidence>
<dbReference type="Proteomes" id="UP000554235">
    <property type="component" value="Unassembled WGS sequence"/>
</dbReference>
<dbReference type="GO" id="GO:0008270">
    <property type="term" value="F:zinc ion binding"/>
    <property type="evidence" value="ECO:0007669"/>
    <property type="project" value="InterPro"/>
</dbReference>
<dbReference type="PANTHER" id="PTHR31668:SF4">
    <property type="entry name" value="TRANSCRIPTIONAL ACTIVATOR PROTEIN DAL81"/>
    <property type="match status" value="1"/>
</dbReference>
<dbReference type="EMBL" id="JAADYS010002201">
    <property type="protein sequence ID" value="KAF4459310.1"/>
    <property type="molecule type" value="Genomic_DNA"/>
</dbReference>
<evidence type="ECO:0000256" key="2">
    <source>
        <dbReference type="SAM" id="SignalP"/>
    </source>
</evidence>
<proteinExistence type="predicted"/>
<dbReference type="AlphaFoldDB" id="A0A8H4KXJ5"/>
<dbReference type="GO" id="GO:0005634">
    <property type="term" value="C:nucleus"/>
    <property type="evidence" value="ECO:0007669"/>
    <property type="project" value="TreeGrafter"/>
</dbReference>
<dbReference type="Gene3D" id="3.40.50.720">
    <property type="entry name" value="NAD(P)-binding Rossmann-like Domain"/>
    <property type="match status" value="1"/>
</dbReference>
<feature type="domain" description="Xylanolytic transcriptional activator regulatory" evidence="3">
    <location>
        <begin position="336"/>
        <end position="408"/>
    </location>
</feature>
<evidence type="ECO:0000259" key="3">
    <source>
        <dbReference type="SMART" id="SM00906"/>
    </source>
</evidence>
<evidence type="ECO:0000313" key="4">
    <source>
        <dbReference type="EMBL" id="KAF4459310.1"/>
    </source>
</evidence>
<evidence type="ECO:0000313" key="5">
    <source>
        <dbReference type="Proteomes" id="UP000554235"/>
    </source>
</evidence>
<dbReference type="InterPro" id="IPR050797">
    <property type="entry name" value="Carb_Metab_Trans_Reg"/>
</dbReference>
<dbReference type="PANTHER" id="PTHR31668">
    <property type="entry name" value="GLUCOSE TRANSPORT TRANSCRIPTION REGULATOR RGT1-RELATED-RELATED"/>
    <property type="match status" value="1"/>
</dbReference>
<dbReference type="InterPro" id="IPR036291">
    <property type="entry name" value="NAD(P)-bd_dom_sf"/>
</dbReference>
<comment type="caution">
    <text evidence="4">The sequence shown here is derived from an EMBL/GenBank/DDBJ whole genome shotgun (WGS) entry which is preliminary data.</text>
</comment>
<gene>
    <name evidence="4" type="ORF">FALBO_13933</name>
</gene>
<dbReference type="CDD" id="cd12148">
    <property type="entry name" value="fungal_TF_MHR"/>
    <property type="match status" value="1"/>
</dbReference>
<feature type="signal peptide" evidence="2">
    <location>
        <begin position="1"/>
        <end position="16"/>
    </location>
</feature>